<accession>A0AA39TYU0</accession>
<reference evidence="1" key="1">
    <citation type="submission" date="2023-06" db="EMBL/GenBank/DDBJ databases">
        <authorList>
            <consortium name="Lawrence Berkeley National Laboratory"/>
            <person name="Ahrendt S."/>
            <person name="Sahu N."/>
            <person name="Indic B."/>
            <person name="Wong-Bajracharya J."/>
            <person name="Merenyi Z."/>
            <person name="Ke H.-M."/>
            <person name="Monk M."/>
            <person name="Kocsube S."/>
            <person name="Drula E."/>
            <person name="Lipzen A."/>
            <person name="Balint B."/>
            <person name="Henrissat B."/>
            <person name="Andreopoulos B."/>
            <person name="Martin F.M."/>
            <person name="Harder C.B."/>
            <person name="Rigling D."/>
            <person name="Ford K.L."/>
            <person name="Foster G.D."/>
            <person name="Pangilinan J."/>
            <person name="Papanicolaou A."/>
            <person name="Barry K."/>
            <person name="LaButti K."/>
            <person name="Viragh M."/>
            <person name="Koriabine M."/>
            <person name="Yan M."/>
            <person name="Riley R."/>
            <person name="Champramary S."/>
            <person name="Plett K.L."/>
            <person name="Tsai I.J."/>
            <person name="Slot J."/>
            <person name="Sipos G."/>
            <person name="Plett J."/>
            <person name="Nagy L.G."/>
            <person name="Grigoriev I.V."/>
        </authorList>
    </citation>
    <scope>NUCLEOTIDE SEQUENCE</scope>
    <source>
        <strain evidence="1">ICMP 16352</strain>
    </source>
</reference>
<keyword evidence="2" id="KW-1185">Reference proteome</keyword>
<protein>
    <submittedName>
        <fullName evidence="1">Uncharacterized protein</fullName>
    </submittedName>
</protein>
<dbReference type="Proteomes" id="UP001175227">
    <property type="component" value="Unassembled WGS sequence"/>
</dbReference>
<dbReference type="AlphaFoldDB" id="A0AA39TYU0"/>
<name>A0AA39TYU0_9AGAR</name>
<evidence type="ECO:0000313" key="2">
    <source>
        <dbReference type="Proteomes" id="UP001175227"/>
    </source>
</evidence>
<organism evidence="1 2">
    <name type="scientific">Armillaria novae-zelandiae</name>
    <dbReference type="NCBI Taxonomy" id="153914"/>
    <lineage>
        <taxon>Eukaryota</taxon>
        <taxon>Fungi</taxon>
        <taxon>Dikarya</taxon>
        <taxon>Basidiomycota</taxon>
        <taxon>Agaricomycotina</taxon>
        <taxon>Agaricomycetes</taxon>
        <taxon>Agaricomycetidae</taxon>
        <taxon>Agaricales</taxon>
        <taxon>Marasmiineae</taxon>
        <taxon>Physalacriaceae</taxon>
        <taxon>Armillaria</taxon>
    </lineage>
</organism>
<gene>
    <name evidence="1" type="ORF">IW261DRAFT_1347860</name>
</gene>
<evidence type="ECO:0000313" key="1">
    <source>
        <dbReference type="EMBL" id="KAK0463335.1"/>
    </source>
</evidence>
<dbReference type="EMBL" id="JAUEPR010000114">
    <property type="protein sequence ID" value="KAK0463335.1"/>
    <property type="molecule type" value="Genomic_DNA"/>
</dbReference>
<proteinExistence type="predicted"/>
<sequence>MFHSDETKEVLLLSSSASTIQVLRHQWGCRPGQSIYDIICELLDRGIAFNFAIPGPYRSLKAEPDPIHARIAGYRPKNYKPDHLDFVAYEWHRNAFLRSPRGRAACLMGGIVGRLARGIVPYEDVYRGPSEDVFEDGVNFQDSEQPSVTLWDDRLTSDELDLVCGVYRIDTGMLSSVTIFYILYPFSGQCGQYSNQMNIISWWPKPSAWETSGLYIGFWSSDCEAWFQRRLDDIHSGKADLRTLAQWKHSMKFLKQCNKVAQVNEKLTAEYLQKI</sequence>
<comment type="caution">
    <text evidence="1">The sequence shown here is derived from an EMBL/GenBank/DDBJ whole genome shotgun (WGS) entry which is preliminary data.</text>
</comment>